<dbReference type="Gene3D" id="3.40.50.300">
    <property type="entry name" value="P-loop containing nucleotide triphosphate hydrolases"/>
    <property type="match status" value="1"/>
</dbReference>
<evidence type="ECO:0000313" key="11">
    <source>
        <dbReference type="EMBL" id="PIS41734.1"/>
    </source>
</evidence>
<comment type="similarity">
    <text evidence="2">Belongs to the TsaE family.</text>
</comment>
<dbReference type="Pfam" id="PF02367">
    <property type="entry name" value="TsaE"/>
    <property type="match status" value="1"/>
</dbReference>
<keyword evidence="11" id="KW-0808">Transferase</keyword>
<evidence type="ECO:0000256" key="10">
    <source>
        <dbReference type="ARBA" id="ARBA00032441"/>
    </source>
</evidence>
<accession>A0A2H0YTB2</accession>
<name>A0A2H0YTB2_9BACT</name>
<evidence type="ECO:0000256" key="4">
    <source>
        <dbReference type="ARBA" id="ARBA00022490"/>
    </source>
</evidence>
<evidence type="ECO:0000313" key="12">
    <source>
        <dbReference type="Proteomes" id="UP000228711"/>
    </source>
</evidence>
<evidence type="ECO:0000256" key="5">
    <source>
        <dbReference type="ARBA" id="ARBA00022694"/>
    </source>
</evidence>
<dbReference type="GO" id="GO:0005524">
    <property type="term" value="F:ATP binding"/>
    <property type="evidence" value="ECO:0007669"/>
    <property type="project" value="UniProtKB-KW"/>
</dbReference>
<dbReference type="GO" id="GO:0016740">
    <property type="term" value="F:transferase activity"/>
    <property type="evidence" value="ECO:0007669"/>
    <property type="project" value="UniProtKB-KW"/>
</dbReference>
<dbReference type="InterPro" id="IPR027417">
    <property type="entry name" value="P-loop_NTPase"/>
</dbReference>
<keyword evidence="9" id="KW-0460">Magnesium</keyword>
<dbReference type="PANTHER" id="PTHR33540">
    <property type="entry name" value="TRNA THREONYLCARBAMOYLADENOSINE BIOSYNTHESIS PROTEIN TSAE"/>
    <property type="match status" value="1"/>
</dbReference>
<evidence type="ECO:0000256" key="2">
    <source>
        <dbReference type="ARBA" id="ARBA00007599"/>
    </source>
</evidence>
<evidence type="ECO:0000256" key="1">
    <source>
        <dbReference type="ARBA" id="ARBA00004496"/>
    </source>
</evidence>
<comment type="caution">
    <text evidence="11">The sequence shown here is derived from an EMBL/GenBank/DDBJ whole genome shotgun (WGS) entry which is preliminary data.</text>
</comment>
<keyword evidence="4" id="KW-0963">Cytoplasm</keyword>
<dbReference type="AlphaFoldDB" id="A0A2H0YTB2"/>
<evidence type="ECO:0000256" key="6">
    <source>
        <dbReference type="ARBA" id="ARBA00022723"/>
    </source>
</evidence>
<dbReference type="GO" id="GO:0002949">
    <property type="term" value="P:tRNA threonylcarbamoyladenosine modification"/>
    <property type="evidence" value="ECO:0007669"/>
    <property type="project" value="InterPro"/>
</dbReference>
<evidence type="ECO:0000256" key="9">
    <source>
        <dbReference type="ARBA" id="ARBA00022842"/>
    </source>
</evidence>
<keyword evidence="8" id="KW-0067">ATP-binding</keyword>
<evidence type="ECO:0000256" key="8">
    <source>
        <dbReference type="ARBA" id="ARBA00022840"/>
    </source>
</evidence>
<sequence length="88" mass="9819">MKTAQYTTNSAEKLITYAGVFAHTELRQWRLITCVGPLGAGKTTFIQGLAKGLGIRKDVLSPTFTIINEHKIPQTKKTLVHCDLYRLT</sequence>
<comment type="subcellular location">
    <subcellularLocation>
        <location evidence="1">Cytoplasm</location>
    </subcellularLocation>
</comment>
<proteinExistence type="inferred from homology"/>
<organism evidence="11 12">
    <name type="scientific">Candidatus Kerfeldbacteria bacterium CG08_land_8_20_14_0_20_42_7</name>
    <dbReference type="NCBI Taxonomy" id="2014245"/>
    <lineage>
        <taxon>Bacteria</taxon>
        <taxon>Candidatus Kerfeldiibacteriota</taxon>
    </lineage>
</organism>
<dbReference type="InterPro" id="IPR003442">
    <property type="entry name" value="T6A_TsaE"/>
</dbReference>
<dbReference type="SUPFAM" id="SSF52540">
    <property type="entry name" value="P-loop containing nucleoside triphosphate hydrolases"/>
    <property type="match status" value="1"/>
</dbReference>
<evidence type="ECO:0000256" key="3">
    <source>
        <dbReference type="ARBA" id="ARBA00019010"/>
    </source>
</evidence>
<dbReference type="Proteomes" id="UP000228711">
    <property type="component" value="Unassembled WGS sequence"/>
</dbReference>
<keyword evidence="7" id="KW-0547">Nucleotide-binding</keyword>
<keyword evidence="5" id="KW-0819">tRNA processing</keyword>
<dbReference type="GO" id="GO:0005737">
    <property type="term" value="C:cytoplasm"/>
    <property type="evidence" value="ECO:0007669"/>
    <property type="project" value="UniProtKB-SubCell"/>
</dbReference>
<gene>
    <name evidence="11" type="ORF">COT25_01535</name>
</gene>
<feature type="non-terminal residue" evidence="11">
    <location>
        <position position="88"/>
    </location>
</feature>
<reference evidence="12" key="1">
    <citation type="submission" date="2017-09" db="EMBL/GenBank/DDBJ databases">
        <title>Depth-based differentiation of microbial function through sediment-hosted aquifers and enrichment of novel symbionts in the deep terrestrial subsurface.</title>
        <authorList>
            <person name="Probst A.J."/>
            <person name="Ladd B."/>
            <person name="Jarett J.K."/>
            <person name="Geller-Mcgrath D.E."/>
            <person name="Sieber C.M.K."/>
            <person name="Emerson J.B."/>
            <person name="Anantharaman K."/>
            <person name="Thomas B.C."/>
            <person name="Malmstrom R."/>
            <person name="Stieglmeier M."/>
            <person name="Klingl A."/>
            <person name="Woyke T."/>
            <person name="Ryan C.M."/>
            <person name="Banfield J.F."/>
        </authorList>
    </citation>
    <scope>NUCLEOTIDE SEQUENCE [LARGE SCALE GENOMIC DNA]</scope>
</reference>
<dbReference type="EMBL" id="PEXV01000057">
    <property type="protein sequence ID" value="PIS41734.1"/>
    <property type="molecule type" value="Genomic_DNA"/>
</dbReference>
<protein>
    <recommendedName>
        <fullName evidence="3">tRNA threonylcarbamoyladenosine biosynthesis protein TsaE</fullName>
    </recommendedName>
    <alternativeName>
        <fullName evidence="10">t(6)A37 threonylcarbamoyladenosine biosynthesis protein TsaE</fullName>
    </alternativeName>
</protein>
<keyword evidence="6" id="KW-0479">Metal-binding</keyword>
<dbReference type="NCBIfam" id="TIGR00150">
    <property type="entry name" value="T6A_YjeE"/>
    <property type="match status" value="1"/>
</dbReference>
<evidence type="ECO:0000256" key="7">
    <source>
        <dbReference type="ARBA" id="ARBA00022741"/>
    </source>
</evidence>
<dbReference type="PANTHER" id="PTHR33540:SF2">
    <property type="entry name" value="TRNA THREONYLCARBAMOYLADENOSINE BIOSYNTHESIS PROTEIN TSAE"/>
    <property type="match status" value="1"/>
</dbReference>
<dbReference type="GO" id="GO:0046872">
    <property type="term" value="F:metal ion binding"/>
    <property type="evidence" value="ECO:0007669"/>
    <property type="project" value="UniProtKB-KW"/>
</dbReference>